<keyword evidence="1" id="KW-0677">Repeat</keyword>
<keyword evidence="2" id="KW-0732">Signal</keyword>
<accession>A0A0S2HZ07</accession>
<evidence type="ECO:0000313" key="6">
    <source>
        <dbReference type="Proteomes" id="UP000064893"/>
    </source>
</evidence>
<dbReference type="RefSeq" id="WP_057952746.1">
    <property type="nucleotide sequence ID" value="NZ_CP013118.1"/>
</dbReference>
<dbReference type="InterPro" id="IPR026444">
    <property type="entry name" value="Secre_tail"/>
</dbReference>
<dbReference type="OrthoDB" id="9757809at2"/>
<feature type="domain" description="Secretion system C-terminal sorting" evidence="4">
    <location>
        <begin position="937"/>
        <end position="1004"/>
    </location>
</feature>
<name>A0A0S2HZ07_9BACT</name>
<proteinExistence type="predicted"/>
<dbReference type="PATRIC" id="fig|1307839.3.peg.1730"/>
<dbReference type="CDD" id="cd15482">
    <property type="entry name" value="Sialidase_non-viral"/>
    <property type="match status" value="1"/>
</dbReference>
<organism evidence="5 6">
    <name type="scientific">Salinivirga cyanobacteriivorans</name>
    <dbReference type="NCBI Taxonomy" id="1307839"/>
    <lineage>
        <taxon>Bacteria</taxon>
        <taxon>Pseudomonadati</taxon>
        <taxon>Bacteroidota</taxon>
        <taxon>Bacteroidia</taxon>
        <taxon>Bacteroidales</taxon>
        <taxon>Salinivirgaceae</taxon>
        <taxon>Salinivirga</taxon>
    </lineage>
</organism>
<dbReference type="InterPro" id="IPR008969">
    <property type="entry name" value="CarboxyPept-like_regulatory"/>
</dbReference>
<evidence type="ECO:0000259" key="4">
    <source>
        <dbReference type="Pfam" id="PF18962"/>
    </source>
</evidence>
<dbReference type="EMBL" id="CP013118">
    <property type="protein sequence ID" value="ALO15275.1"/>
    <property type="molecule type" value="Genomic_DNA"/>
</dbReference>
<evidence type="ECO:0000313" key="5">
    <source>
        <dbReference type="EMBL" id="ALO15275.1"/>
    </source>
</evidence>
<protein>
    <submittedName>
        <fullName evidence="5">Xyloglucanase</fullName>
        <ecNumber evidence="5">3.2.1.-</ecNumber>
    </submittedName>
</protein>
<dbReference type="KEGG" id="blq:L21SP5_01632"/>
<evidence type="ECO:0000259" key="3">
    <source>
        <dbReference type="Pfam" id="PF15902"/>
    </source>
</evidence>
<dbReference type="NCBIfam" id="TIGR04183">
    <property type="entry name" value="Por_Secre_tail"/>
    <property type="match status" value="1"/>
</dbReference>
<dbReference type="InterPro" id="IPR052025">
    <property type="entry name" value="Xyloglucanase_GH74"/>
</dbReference>
<dbReference type="AlphaFoldDB" id="A0A0S2HZ07"/>
<keyword evidence="5" id="KW-0378">Hydrolase</keyword>
<dbReference type="InterPro" id="IPR015943">
    <property type="entry name" value="WD40/YVTN_repeat-like_dom_sf"/>
</dbReference>
<reference evidence="5 6" key="1">
    <citation type="submission" date="2015-11" db="EMBL/GenBank/DDBJ databases">
        <title>Description and complete genome sequence of a novel strain predominating in hypersaline microbial mats and representing a new family of the Bacteriodetes phylum.</title>
        <authorList>
            <person name="Spring S."/>
            <person name="Bunk B."/>
            <person name="Sproer C."/>
            <person name="Klenk H.-P."/>
        </authorList>
    </citation>
    <scope>NUCLEOTIDE SEQUENCE [LARGE SCALE GENOMIC DNA]</scope>
    <source>
        <strain evidence="5 6">L21-Spi-D4</strain>
    </source>
</reference>
<feature type="domain" description="Sortilin N-terminal" evidence="3">
    <location>
        <begin position="580"/>
        <end position="686"/>
    </location>
</feature>
<gene>
    <name evidence="5" type="ORF">L21SP5_01632</name>
</gene>
<dbReference type="GO" id="GO:0016798">
    <property type="term" value="F:hydrolase activity, acting on glycosyl bonds"/>
    <property type="evidence" value="ECO:0007669"/>
    <property type="project" value="UniProtKB-KW"/>
</dbReference>
<feature type="signal peptide" evidence="2">
    <location>
        <begin position="1"/>
        <end position="19"/>
    </location>
</feature>
<dbReference type="PANTHER" id="PTHR43739">
    <property type="entry name" value="XYLOGLUCANASE (EUROFUNG)"/>
    <property type="match status" value="1"/>
</dbReference>
<dbReference type="SUPFAM" id="SSF49464">
    <property type="entry name" value="Carboxypeptidase regulatory domain-like"/>
    <property type="match status" value="1"/>
</dbReference>
<dbReference type="Gene3D" id="2.60.40.1120">
    <property type="entry name" value="Carboxypeptidase-like, regulatory domain"/>
    <property type="match status" value="1"/>
</dbReference>
<dbReference type="GO" id="GO:0010411">
    <property type="term" value="P:xyloglucan metabolic process"/>
    <property type="evidence" value="ECO:0007669"/>
    <property type="project" value="TreeGrafter"/>
</dbReference>
<dbReference type="Gene3D" id="2.130.10.10">
    <property type="entry name" value="YVTN repeat-like/Quinoprotein amine dehydrogenase"/>
    <property type="match status" value="3"/>
</dbReference>
<feature type="chain" id="PRO_5006599280" evidence="2">
    <location>
        <begin position="20"/>
        <end position="1005"/>
    </location>
</feature>
<dbReference type="Proteomes" id="UP000064893">
    <property type="component" value="Chromosome"/>
</dbReference>
<dbReference type="EC" id="3.2.1.-" evidence="5"/>
<dbReference type="SUPFAM" id="SSF110296">
    <property type="entry name" value="Oligoxyloglucan reducing end-specific cellobiohydrolase"/>
    <property type="match status" value="2"/>
</dbReference>
<dbReference type="PANTHER" id="PTHR43739:SF5">
    <property type="entry name" value="EXO-ALPHA-SIALIDASE"/>
    <property type="match status" value="1"/>
</dbReference>
<evidence type="ECO:0000256" key="2">
    <source>
        <dbReference type="SAM" id="SignalP"/>
    </source>
</evidence>
<keyword evidence="5" id="KW-0326">Glycosidase</keyword>
<keyword evidence="6" id="KW-1185">Reference proteome</keyword>
<dbReference type="Pfam" id="PF15902">
    <property type="entry name" value="Sortilin-Vps10"/>
    <property type="match status" value="1"/>
</dbReference>
<dbReference type="Pfam" id="PF18962">
    <property type="entry name" value="Por_Secre_tail"/>
    <property type="match status" value="1"/>
</dbReference>
<dbReference type="InterPro" id="IPR031778">
    <property type="entry name" value="Sortilin_N"/>
</dbReference>
<evidence type="ECO:0000256" key="1">
    <source>
        <dbReference type="ARBA" id="ARBA00022737"/>
    </source>
</evidence>
<dbReference type="STRING" id="1307839.L21SP5_01632"/>
<sequence precursor="true">MKRISLLLTGLFMAVFLSAQPWTQNLPADKSSGELTLFDYQKAFEAYWEAYDLKDGYIINSNGEKQKAPGWKQFKRWEWYWETRVDPETGAFPDVNPMNIYKNWAAKNTTNGNFNDNWQSMGPNSSAGGYAGVGRINTIAFHPTDNDQYWIAAPSGGLWYTNNNGTSWTCLTDDNPVLGISDVLVPDDYETSNTIYIATGDRDGWDNNSVGVLKSTDGGATWNSTGLSFNIADGEMVSRLLQDPNDPETIIASTTNGVFKTNDGGDTWDQLYAYAYFIDMEYKPGDFSTLYGAKQNGQIMASTDGGESWSIILSLSASRTEIAVSPANPDVIYAIAANGSGGLSSIQKSTDSGNTFTELVDGSANGKNYLGWDNGYDDGGQGWYDLAIAVSPLDADIALIGGINTWRTTDGGQTWNMVNHWTGSYSAQAVHADKHMLKYRDNGDLFECNDGGVYISSTDGSNGSYNDKTNGMTISQIYRLGVSQTNSDEVIIGLQDNGTKLTYDNFWDDVRGGDGMECIIDYTDENIQYNTVYYGSIRRTTNHWSWSTDITPSGAQQGAWVAPYVMDQNDHNTLYAGYANVWKTTNQGNSWTQISTMNSSNKLRSLAVAPSNSDVIYTADLYNIWRTTDGGTTWDNISQGISNAVTYITVKHDDPNTLWVTVGGYNSSKVYESTNGGDSWSDISAGLPSIPATSIVENKLMDNPRILYLSTELGIFIKKGNEDWVPFSRNLPNVHVEELEIYYDETTPENSMLRAASYGRGLWENPITLNNNITFHIVSQDDEDVANALINLEGADPLMTNIGGLASAELISGYYPVTITAAGYETFNDTVLIHGSNIVELEMTRGSYNVDFNVSNSSNGNNIENAEISISEGTTLTTNNSGNASVTLTSGDYTYSVNAVGYDPITNESFSVMNASQINITMNAVGLTNMDDKDFDIYPNPASDNLFIDVDGVYNVKLYTESGKILKELEVNNQGMIDIKEIASGVYFIELKNGDRKAIQKIIIE</sequence>